<reference evidence="1" key="1">
    <citation type="submission" date="2022-10" db="EMBL/GenBank/DDBJ databases">
        <authorList>
            <person name="Yu W.X."/>
        </authorList>
    </citation>
    <scope>NUCLEOTIDE SEQUENCE</scope>
    <source>
        <strain evidence="1">AAT</strain>
    </source>
</reference>
<dbReference type="Pfam" id="PF09411">
    <property type="entry name" value="PagL"/>
    <property type="match status" value="1"/>
</dbReference>
<evidence type="ECO:0000313" key="2">
    <source>
        <dbReference type="Proteomes" id="UP001209229"/>
    </source>
</evidence>
<dbReference type="GO" id="GO:0016787">
    <property type="term" value="F:hydrolase activity"/>
    <property type="evidence" value="ECO:0007669"/>
    <property type="project" value="UniProtKB-KW"/>
</dbReference>
<keyword evidence="2" id="KW-1185">Reference proteome</keyword>
<dbReference type="InterPro" id="IPR018550">
    <property type="entry name" value="Lipid-A_deacylase-rel"/>
</dbReference>
<proteinExistence type="predicted"/>
<dbReference type="AlphaFoldDB" id="A0AAE3M3E0"/>
<accession>A0AAE3M3E0</accession>
<dbReference type="EMBL" id="JAPDPJ010000010">
    <property type="protein sequence ID" value="MCW3786114.1"/>
    <property type="molecule type" value="Genomic_DNA"/>
</dbReference>
<dbReference type="RefSeq" id="WP_301189684.1">
    <property type="nucleotide sequence ID" value="NZ_JAPDPJ010000010.1"/>
</dbReference>
<keyword evidence="1" id="KW-0378">Hydrolase</keyword>
<evidence type="ECO:0000313" key="1">
    <source>
        <dbReference type="EMBL" id="MCW3786114.1"/>
    </source>
</evidence>
<dbReference type="Gene3D" id="2.40.160.20">
    <property type="match status" value="1"/>
</dbReference>
<name>A0AAE3M3E0_9BACT</name>
<organism evidence="1 2">
    <name type="scientific">Plebeiibacterium sediminum</name>
    <dbReference type="NCBI Taxonomy" id="2992112"/>
    <lineage>
        <taxon>Bacteria</taxon>
        <taxon>Pseudomonadati</taxon>
        <taxon>Bacteroidota</taxon>
        <taxon>Bacteroidia</taxon>
        <taxon>Marinilabiliales</taxon>
        <taxon>Marinilabiliaceae</taxon>
        <taxon>Plebeiibacterium</taxon>
    </lineage>
</organism>
<protein>
    <submittedName>
        <fullName evidence="1">Acyloxyacyl hydrolase</fullName>
    </submittedName>
</protein>
<gene>
    <name evidence="1" type="ORF">OM075_06515</name>
</gene>
<dbReference type="Proteomes" id="UP001209229">
    <property type="component" value="Unassembled WGS sequence"/>
</dbReference>
<comment type="caution">
    <text evidence="1">The sequence shown here is derived from an EMBL/GenBank/DDBJ whole genome shotgun (WGS) entry which is preliminary data.</text>
</comment>
<sequence length="357" mass="40916">MLRITFKHKIFFVLVGVFIHFQLVGQLYTDTPWYVSFNRIDGDFQVHTEKLQYFNGVNPYGFDIDVGKWLLASQIKERYGIYSKWGMQISYANFNHKDLGYTVNSVMFIEPLIKARGKLRVSLKTGAGVGYVSNPYHKTDNPFNKAYSTKFVFPMQGSLNAYYFINKQFAIRASGSFRHVSNGGVKQPNLGVNYIAYGLGVEYILQKYNVNPVNTIKANKEKEKRTVILLGYSQKRDTLAIGAVHIFNIILNRSFQISRNTAIVLGGLVEYQHIQDAEVINERLGIGPVIGNEFFIGDIRFGQQLGIYILKRNDAPTLLFQNYYLRYLLKQNWVIGADLKVHGIDADYLLFQLGYVF</sequence>